<gene>
    <name evidence="3" type="ORF">EA472_20480</name>
</gene>
<dbReference type="EMBL" id="REFZ01000025">
    <property type="protein sequence ID" value="RQG96234.1"/>
    <property type="molecule type" value="Genomic_DNA"/>
</dbReference>
<dbReference type="InterPro" id="IPR002104">
    <property type="entry name" value="Integrase_catalytic"/>
</dbReference>
<evidence type="ECO:0000259" key="2">
    <source>
        <dbReference type="PROSITE" id="PS51898"/>
    </source>
</evidence>
<feature type="domain" description="Tyr recombinase" evidence="2">
    <location>
        <begin position="24"/>
        <end position="233"/>
    </location>
</feature>
<dbReference type="OrthoDB" id="142231at2157"/>
<dbReference type="GO" id="GO:0015074">
    <property type="term" value="P:DNA integration"/>
    <property type="evidence" value="ECO:0007669"/>
    <property type="project" value="InterPro"/>
</dbReference>
<dbReference type="PROSITE" id="PS51898">
    <property type="entry name" value="TYR_RECOMBINASE"/>
    <property type="match status" value="1"/>
</dbReference>
<proteinExistence type="predicted"/>
<dbReference type="SUPFAM" id="SSF56349">
    <property type="entry name" value="DNA breaking-rejoining enzymes"/>
    <property type="match status" value="1"/>
</dbReference>
<evidence type="ECO:0000313" key="4">
    <source>
        <dbReference type="Proteomes" id="UP000281431"/>
    </source>
</evidence>
<evidence type="ECO:0000256" key="1">
    <source>
        <dbReference type="ARBA" id="ARBA00023172"/>
    </source>
</evidence>
<name>A0A3N6M6K8_NATCH</name>
<dbReference type="InterPro" id="IPR011010">
    <property type="entry name" value="DNA_brk_join_enz"/>
</dbReference>
<evidence type="ECO:0000313" key="3">
    <source>
        <dbReference type="EMBL" id="RQG96234.1"/>
    </source>
</evidence>
<comment type="caution">
    <text evidence="3">The sequence shown here is derived from an EMBL/GenBank/DDBJ whole genome shotgun (WGS) entry which is preliminary data.</text>
</comment>
<sequence>MTQHQSESSTWAKRHRRALTTRHSHEDVLTDREFELLLEACSELPSPRDFQARFICLVAGRLGLRGGEISHLTTDWFDWDRKLLQIPQHEPCACGYCRRQAVQEANHCDDLTEDKAVESRWHPKTVSSARAIPFDLSLRLELCLERFANRYDSFPHSRSTINRRVNEAAEAADLRGRVYPHCLRATATSYHAYQGVAPVPLQALMGWSDLATAQKYIRISGTATADALRQAHHR</sequence>
<accession>A0A3N6M6K8</accession>
<dbReference type="GO" id="GO:0003677">
    <property type="term" value="F:DNA binding"/>
    <property type="evidence" value="ECO:0007669"/>
    <property type="project" value="InterPro"/>
</dbReference>
<dbReference type="InterPro" id="IPR013762">
    <property type="entry name" value="Integrase-like_cat_sf"/>
</dbReference>
<dbReference type="CDD" id="cd00397">
    <property type="entry name" value="DNA_BRE_C"/>
    <property type="match status" value="1"/>
</dbReference>
<keyword evidence="1" id="KW-0233">DNA recombination</keyword>
<protein>
    <submittedName>
        <fullName evidence="3">Site-specific integrase</fullName>
    </submittedName>
</protein>
<reference evidence="3 4" key="1">
    <citation type="submission" date="2018-10" db="EMBL/GenBank/DDBJ databases">
        <title>Natrarchaeobius chitinivorans gen. nov., sp. nov., and Natrarchaeobius haloalkaliphilus sp. nov., alkaliphilic, chitin-utilizing haloarchaea from hypersaline alkaline lakes.</title>
        <authorList>
            <person name="Sorokin D.Y."/>
            <person name="Elcheninov A.G."/>
            <person name="Kostrikina N.A."/>
            <person name="Bale N.J."/>
            <person name="Sinninghe Damste J.S."/>
            <person name="Khijniak T.V."/>
            <person name="Kublanov I.V."/>
            <person name="Toshchakov S.V."/>
        </authorList>
    </citation>
    <scope>NUCLEOTIDE SEQUENCE [LARGE SCALE GENOMIC DNA]</scope>
    <source>
        <strain evidence="3 4">AArcht7</strain>
    </source>
</reference>
<organism evidence="3 4">
    <name type="scientific">Natrarchaeobius chitinivorans</name>
    <dbReference type="NCBI Taxonomy" id="1679083"/>
    <lineage>
        <taxon>Archaea</taxon>
        <taxon>Methanobacteriati</taxon>
        <taxon>Methanobacteriota</taxon>
        <taxon>Stenosarchaea group</taxon>
        <taxon>Halobacteria</taxon>
        <taxon>Halobacteriales</taxon>
        <taxon>Natrialbaceae</taxon>
        <taxon>Natrarchaeobius</taxon>
    </lineage>
</organism>
<dbReference type="GO" id="GO:0006310">
    <property type="term" value="P:DNA recombination"/>
    <property type="evidence" value="ECO:0007669"/>
    <property type="project" value="UniProtKB-KW"/>
</dbReference>
<dbReference type="Proteomes" id="UP000281431">
    <property type="component" value="Unassembled WGS sequence"/>
</dbReference>
<dbReference type="AlphaFoldDB" id="A0A3N6M6K8"/>
<dbReference type="Gene3D" id="1.10.443.10">
    <property type="entry name" value="Intergrase catalytic core"/>
    <property type="match status" value="1"/>
</dbReference>
<dbReference type="Pfam" id="PF00589">
    <property type="entry name" value="Phage_integrase"/>
    <property type="match status" value="1"/>
</dbReference>
<keyword evidence="4" id="KW-1185">Reference proteome</keyword>